<protein>
    <submittedName>
        <fullName evidence="2">Uncharacterized protein</fullName>
    </submittedName>
</protein>
<name>A0ABY6DRK9_9NEIS</name>
<feature type="signal peptide" evidence="1">
    <location>
        <begin position="1"/>
        <end position="23"/>
    </location>
</feature>
<proteinExistence type="predicted"/>
<dbReference type="Proteomes" id="UP001061302">
    <property type="component" value="Chromosome"/>
</dbReference>
<dbReference type="RefSeq" id="WP_263126423.1">
    <property type="nucleotide sequence ID" value="NZ_CP106753.1"/>
</dbReference>
<evidence type="ECO:0000256" key="1">
    <source>
        <dbReference type="SAM" id="SignalP"/>
    </source>
</evidence>
<dbReference type="PROSITE" id="PS51257">
    <property type="entry name" value="PROKAR_LIPOPROTEIN"/>
    <property type="match status" value="1"/>
</dbReference>
<feature type="chain" id="PRO_5045818606" evidence="1">
    <location>
        <begin position="24"/>
        <end position="108"/>
    </location>
</feature>
<reference evidence="2" key="1">
    <citation type="submission" date="2022-10" db="EMBL/GenBank/DDBJ databases">
        <title>Chitiniphilus purpureus sp. nov., a novel chitin-degrading bacterium isolated from crawfish pond sediment.</title>
        <authorList>
            <person name="Li K."/>
        </authorList>
    </citation>
    <scope>NUCLEOTIDE SEQUENCE</scope>
    <source>
        <strain evidence="2">CD1</strain>
    </source>
</reference>
<organism evidence="2 3">
    <name type="scientific">Chitiniphilus purpureus</name>
    <dbReference type="NCBI Taxonomy" id="2981137"/>
    <lineage>
        <taxon>Bacteria</taxon>
        <taxon>Pseudomonadati</taxon>
        <taxon>Pseudomonadota</taxon>
        <taxon>Betaproteobacteria</taxon>
        <taxon>Neisseriales</taxon>
        <taxon>Chitinibacteraceae</taxon>
        <taxon>Chitiniphilus</taxon>
    </lineage>
</organism>
<evidence type="ECO:0000313" key="3">
    <source>
        <dbReference type="Proteomes" id="UP001061302"/>
    </source>
</evidence>
<sequence>MNALLRWTLVAALAAAPLLSACAAKPAVGSRINLTGMLLLKGSAPKATVLLDTRAAGPWALHGVPPEALQRWQRRQVTVSGTVLRAPGGGTLPPLLQVEQIDDASSSR</sequence>
<gene>
    <name evidence="2" type="ORF">N8I74_08300</name>
</gene>
<keyword evidence="1" id="KW-0732">Signal</keyword>
<accession>A0ABY6DRK9</accession>
<keyword evidence="3" id="KW-1185">Reference proteome</keyword>
<evidence type="ECO:0000313" key="2">
    <source>
        <dbReference type="EMBL" id="UXY16996.1"/>
    </source>
</evidence>
<dbReference type="EMBL" id="CP106753">
    <property type="protein sequence ID" value="UXY16996.1"/>
    <property type="molecule type" value="Genomic_DNA"/>
</dbReference>